<keyword evidence="3" id="KW-0378">Hydrolase</keyword>
<dbReference type="InterPro" id="IPR036928">
    <property type="entry name" value="AS_sf"/>
</dbReference>
<dbReference type="NCBIfam" id="TIGR02713">
    <property type="entry name" value="allophanate_hyd"/>
    <property type="match status" value="1"/>
</dbReference>
<dbReference type="RefSeq" id="WP_149232373.1">
    <property type="nucleotide sequence ID" value="NZ_JALJXJ010000007.1"/>
</dbReference>
<dbReference type="SUPFAM" id="SSF75304">
    <property type="entry name" value="Amidase signature (AS) enzymes"/>
    <property type="match status" value="1"/>
</dbReference>
<dbReference type="InterPro" id="IPR023631">
    <property type="entry name" value="Amidase_dom"/>
</dbReference>
<evidence type="ECO:0000259" key="1">
    <source>
        <dbReference type="Pfam" id="PF01425"/>
    </source>
</evidence>
<dbReference type="Pfam" id="PF21986">
    <property type="entry name" value="AH_C"/>
    <property type="match status" value="1"/>
</dbReference>
<dbReference type="NCBIfam" id="NF006043">
    <property type="entry name" value="PRK08186.1"/>
    <property type="match status" value="1"/>
</dbReference>
<reference evidence="3 4" key="1">
    <citation type="submission" date="2019-08" db="EMBL/GenBank/DDBJ databases">
        <authorList>
            <person name="Grouzdev D."/>
            <person name="Tikhonova E."/>
            <person name="Kravchenko I."/>
        </authorList>
    </citation>
    <scope>NUCLEOTIDE SEQUENCE [LARGE SCALE GENOMIC DNA]</scope>
    <source>
        <strain evidence="3 4">59b</strain>
    </source>
</reference>
<dbReference type="Proteomes" id="UP000324927">
    <property type="component" value="Unassembled WGS sequence"/>
</dbReference>
<gene>
    <name evidence="3" type="primary">atzF</name>
    <name evidence="3" type="ORF">FZ942_17605</name>
</gene>
<dbReference type="AlphaFoldDB" id="A0A5A9GNX5"/>
<dbReference type="InterPro" id="IPR053844">
    <property type="entry name" value="AH_C"/>
</dbReference>
<dbReference type="EC" id="3.5.1.54" evidence="3"/>
<evidence type="ECO:0000313" key="3">
    <source>
        <dbReference type="EMBL" id="KAA0595432.1"/>
    </source>
</evidence>
<evidence type="ECO:0000313" key="4">
    <source>
        <dbReference type="Proteomes" id="UP000324927"/>
    </source>
</evidence>
<dbReference type="Pfam" id="PF01425">
    <property type="entry name" value="Amidase"/>
    <property type="match status" value="1"/>
</dbReference>
<evidence type="ECO:0000259" key="2">
    <source>
        <dbReference type="Pfam" id="PF21986"/>
    </source>
</evidence>
<dbReference type="InterPro" id="IPR000120">
    <property type="entry name" value="Amidase"/>
</dbReference>
<dbReference type="OrthoDB" id="7245165at2"/>
<name>A0A5A9GNX5_AZOLI</name>
<proteinExistence type="predicted"/>
<dbReference type="PANTHER" id="PTHR11895">
    <property type="entry name" value="TRANSAMIDASE"/>
    <property type="match status" value="1"/>
</dbReference>
<sequence>MIMINLEIAALSAAYADGSLTPEAVLDEVYARIAARGERPVWIHLVPQADAARQLEAASARKAAGAELPLFGIPFAVKDNIDVAGLPTTAACPDFAFVPDRSATVVQRLIEAGAILIGKTNLDQFATGLVGTRSPYGACASVFDERYVSGGSSAGSGVAVGAGLVSFALGTDTAGSGRVPAAFNNVVGLKPTKGLVSTSGVLPACRTQDVVSIFAGTAGDALAVLQAAGAYDEADAYSRKAPPAAVQPASWPVGFRFGVPADGLEFFGDEAAAALFRSAVERLTALGGTAVEVDFAPFREAAQLLYSGPWVAERLAAIRGFAETKPDSIHPVVRGIILGAAKIGAADAFDGFYKLAELTRRAEAEWAKMDVLLLPTTGTTYSIEELLADPVRLNSNLGLYTNFVNLMDLSAIAVPAGFRDNGPKKGLPFGVTLIGRAFADGALAALADRFHRAQALPIGATGQLPEGPALESDAPAPGMVRLAVVGAHLTGQPLNHQLTSRQARLVRTARTAPGYRLYALAGTSPAKPGLARDPDGAGGIEVELWELTEAAFGSFVAEVPPPMAIGTVTLEDGGTVKGFLCEPIALIGAEDITGHGGWRRWLAR</sequence>
<dbReference type="PANTHER" id="PTHR11895:SF169">
    <property type="entry name" value="GLUTAMYL-TRNA(GLN) AMIDOTRANSFERASE"/>
    <property type="match status" value="1"/>
</dbReference>
<keyword evidence="4" id="KW-1185">Reference proteome</keyword>
<dbReference type="InterPro" id="IPR014085">
    <property type="entry name" value="Allophanate_hydrolase"/>
</dbReference>
<dbReference type="Gene3D" id="3.90.1300.10">
    <property type="entry name" value="Amidase signature (AS) domain"/>
    <property type="match status" value="1"/>
</dbReference>
<feature type="domain" description="Amidase" evidence="1">
    <location>
        <begin position="26"/>
        <end position="443"/>
    </location>
</feature>
<dbReference type="GO" id="GO:0004039">
    <property type="term" value="F:allophanate hydrolase activity"/>
    <property type="evidence" value="ECO:0007669"/>
    <property type="project" value="UniProtKB-EC"/>
</dbReference>
<dbReference type="Gene3D" id="3.10.490.10">
    <property type="entry name" value="Gamma-glutamyl cyclotransferase-like"/>
    <property type="match status" value="1"/>
</dbReference>
<feature type="domain" description="Allophanate hydrolase C-terminal" evidence="2">
    <location>
        <begin position="480"/>
        <end position="603"/>
    </location>
</feature>
<accession>A0A5A9GNX5</accession>
<organism evidence="3 4">
    <name type="scientific">Azospirillum lipoferum</name>
    <dbReference type="NCBI Taxonomy" id="193"/>
    <lineage>
        <taxon>Bacteria</taxon>
        <taxon>Pseudomonadati</taxon>
        <taxon>Pseudomonadota</taxon>
        <taxon>Alphaproteobacteria</taxon>
        <taxon>Rhodospirillales</taxon>
        <taxon>Azospirillaceae</taxon>
        <taxon>Azospirillum</taxon>
    </lineage>
</organism>
<dbReference type="EMBL" id="VTTN01000006">
    <property type="protein sequence ID" value="KAA0595432.1"/>
    <property type="molecule type" value="Genomic_DNA"/>
</dbReference>
<dbReference type="Gene3D" id="1.20.58.1700">
    <property type="match status" value="1"/>
</dbReference>
<comment type="caution">
    <text evidence="3">The sequence shown here is derived from an EMBL/GenBank/DDBJ whole genome shotgun (WGS) entry which is preliminary data.</text>
</comment>
<protein>
    <submittedName>
        <fullName evidence="3">Allophanate hydrolase</fullName>
        <ecNumber evidence="3">3.5.1.54</ecNumber>
    </submittedName>
</protein>